<sequence>MGIIHQYGLDAIPGGLTTNNVSVNNRMAQLLKEMMEESSEKQQAIGCMTHTLHLAAREGLNSPCDGMASMTTQEECEYDRPMLIANIVNHPDGADLNHNTIITQIRCLDYYL</sequence>
<dbReference type="AlphaFoldDB" id="A0A9Q3K9K9"/>
<dbReference type="OrthoDB" id="1607513at2759"/>
<keyword evidence="2" id="KW-1185">Reference proteome</keyword>
<name>A0A9Q3K9K9_9BASI</name>
<evidence type="ECO:0000313" key="2">
    <source>
        <dbReference type="Proteomes" id="UP000765509"/>
    </source>
</evidence>
<evidence type="ECO:0000313" key="1">
    <source>
        <dbReference type="EMBL" id="MBW0577335.1"/>
    </source>
</evidence>
<proteinExistence type="predicted"/>
<comment type="caution">
    <text evidence="1">The sequence shown here is derived from an EMBL/GenBank/DDBJ whole genome shotgun (WGS) entry which is preliminary data.</text>
</comment>
<dbReference type="Proteomes" id="UP000765509">
    <property type="component" value="Unassembled WGS sequence"/>
</dbReference>
<reference evidence="1" key="1">
    <citation type="submission" date="2021-03" db="EMBL/GenBank/DDBJ databases">
        <title>Draft genome sequence of rust myrtle Austropuccinia psidii MF-1, a brazilian biotype.</title>
        <authorList>
            <person name="Quecine M.C."/>
            <person name="Pachon D.M.R."/>
            <person name="Bonatelli M.L."/>
            <person name="Correr F.H."/>
            <person name="Franceschini L.M."/>
            <person name="Leite T.F."/>
            <person name="Margarido G.R.A."/>
            <person name="Almeida C.A."/>
            <person name="Ferrarezi J.A."/>
            <person name="Labate C.A."/>
        </authorList>
    </citation>
    <scope>NUCLEOTIDE SEQUENCE</scope>
    <source>
        <strain evidence="1">MF-1</strain>
    </source>
</reference>
<gene>
    <name evidence="1" type="ORF">O181_117050</name>
</gene>
<protein>
    <submittedName>
        <fullName evidence="1">Uncharacterized protein</fullName>
    </submittedName>
</protein>
<accession>A0A9Q3K9K9</accession>
<organism evidence="1 2">
    <name type="scientific">Austropuccinia psidii MF-1</name>
    <dbReference type="NCBI Taxonomy" id="1389203"/>
    <lineage>
        <taxon>Eukaryota</taxon>
        <taxon>Fungi</taxon>
        <taxon>Dikarya</taxon>
        <taxon>Basidiomycota</taxon>
        <taxon>Pucciniomycotina</taxon>
        <taxon>Pucciniomycetes</taxon>
        <taxon>Pucciniales</taxon>
        <taxon>Sphaerophragmiaceae</taxon>
        <taxon>Austropuccinia</taxon>
    </lineage>
</organism>
<dbReference type="EMBL" id="AVOT02100391">
    <property type="protein sequence ID" value="MBW0577335.1"/>
    <property type="molecule type" value="Genomic_DNA"/>
</dbReference>